<accession>A0A7E4VAJ0</accession>
<keyword evidence="1" id="KW-0677">Repeat</keyword>
<dbReference type="InterPro" id="IPR012677">
    <property type="entry name" value="Nucleotide-bd_a/b_plait_sf"/>
</dbReference>
<dbReference type="GO" id="GO:0005737">
    <property type="term" value="C:cytoplasm"/>
    <property type="evidence" value="ECO:0007669"/>
    <property type="project" value="UniProtKB-ARBA"/>
</dbReference>
<sequence length="645" mass="69520">MGSAIAYLTPQTSRDRSPGLCKQKSVSHFVFISTAVPLWPIPNPVPIHPSAVPVPGGSCCSSIKSSRNSHLRSRETQLVSLESCCCCNQPRTPAAVSGGSMYMETSTSSTTAPPPAQSNSNLVPKEKQSEPDSDTIKMFVGQIPRTYTEADCMKIFEEYGPIYQLNIHRDKATGESKGCCFVTYFHRQDAMKAQDALHNTRILPGMHNAMQVKPADLENRNERKLFIGMLSRTAVEDDVRKLFEPYGAIEEVTVLRDAGKSRGCAFVTFVNRSCANTAIRQMHHSMTFEGCSKPIVVKLADSNNKDSRKSGTNDSASPMPQLLQLVQNSLPASGNVTNHLSSLGALLQNQSVVTLLGTVIAGLVNTANNNQDQQNKQNASSGGSSSSSNRTGSSSAMSGGASSSNGEGSAPLMTHQQQLQAFQQQQQYLELLKQQQQAQQQAFTIDPTTGQIILAPPMPPLPNFMPPHYASLVDYQQKTSTSPFLDPTNLIPRTAPTAVPPPMVDPTSMLLSGATTSVPVSHPVPYNNNNNSAPATGVNTNKGPDGCNLFIYHLPQEFGDDDLKSLFSHFGAVISAKVFIDKQTNLSKCFGFVSFDSAANAQAAIRGMNGFSIGSKRLKVQLKRSGDKPYARGEAASPTNSDLHY</sequence>
<dbReference type="GO" id="GO:0010629">
    <property type="term" value="P:negative regulation of gene expression"/>
    <property type="evidence" value="ECO:0007669"/>
    <property type="project" value="UniProtKB-ARBA"/>
</dbReference>
<keyword evidence="2 3" id="KW-0694">RNA-binding</keyword>
<dbReference type="InterPro" id="IPR035979">
    <property type="entry name" value="RBD_domain_sf"/>
</dbReference>
<dbReference type="Proteomes" id="UP000492821">
    <property type="component" value="Unassembled WGS sequence"/>
</dbReference>
<keyword evidence="6" id="KW-1185">Reference proteome</keyword>
<feature type="domain" description="RRM" evidence="5">
    <location>
        <begin position="223"/>
        <end position="302"/>
    </location>
</feature>
<dbReference type="Pfam" id="PF00076">
    <property type="entry name" value="RRM_1"/>
    <property type="match status" value="3"/>
</dbReference>
<reference evidence="7" key="2">
    <citation type="submission" date="2020-10" db="UniProtKB">
        <authorList>
            <consortium name="WormBaseParasite"/>
        </authorList>
    </citation>
    <scope>IDENTIFICATION</scope>
</reference>
<evidence type="ECO:0000256" key="4">
    <source>
        <dbReference type="SAM" id="MobiDB-lite"/>
    </source>
</evidence>
<evidence type="ECO:0000259" key="5">
    <source>
        <dbReference type="PROSITE" id="PS50102"/>
    </source>
</evidence>
<dbReference type="FunFam" id="3.30.70.330:FF:000383">
    <property type="entry name" value="Sex lethal, isoform D"/>
    <property type="match status" value="1"/>
</dbReference>
<evidence type="ECO:0000256" key="1">
    <source>
        <dbReference type="ARBA" id="ARBA00022737"/>
    </source>
</evidence>
<protein>
    <submittedName>
        <fullName evidence="7">CUGBP Elav-like family member 2</fullName>
    </submittedName>
</protein>
<dbReference type="GO" id="GO:0003729">
    <property type="term" value="F:mRNA binding"/>
    <property type="evidence" value="ECO:0007669"/>
    <property type="project" value="UniProtKB-ARBA"/>
</dbReference>
<evidence type="ECO:0000313" key="6">
    <source>
        <dbReference type="Proteomes" id="UP000492821"/>
    </source>
</evidence>
<feature type="region of interest" description="Disordered" evidence="4">
    <location>
        <begin position="624"/>
        <end position="645"/>
    </location>
</feature>
<feature type="domain" description="RRM" evidence="5">
    <location>
        <begin position="547"/>
        <end position="625"/>
    </location>
</feature>
<dbReference type="PROSITE" id="PS50102">
    <property type="entry name" value="RRM"/>
    <property type="match status" value="3"/>
</dbReference>
<name>A0A7E4VAJ0_PANRE</name>
<organism evidence="6 7">
    <name type="scientific">Panagrellus redivivus</name>
    <name type="common">Microworm</name>
    <dbReference type="NCBI Taxonomy" id="6233"/>
    <lineage>
        <taxon>Eukaryota</taxon>
        <taxon>Metazoa</taxon>
        <taxon>Ecdysozoa</taxon>
        <taxon>Nematoda</taxon>
        <taxon>Chromadorea</taxon>
        <taxon>Rhabditida</taxon>
        <taxon>Tylenchina</taxon>
        <taxon>Panagrolaimomorpha</taxon>
        <taxon>Panagrolaimoidea</taxon>
        <taxon>Panagrolaimidae</taxon>
        <taxon>Panagrellus</taxon>
    </lineage>
</organism>
<dbReference type="FunFam" id="3.30.70.330:FF:000013">
    <property type="entry name" value="CUGBP Elav-like family member 1 isoform 2"/>
    <property type="match status" value="1"/>
</dbReference>
<dbReference type="Gene3D" id="3.30.70.330">
    <property type="match status" value="3"/>
</dbReference>
<dbReference type="SMART" id="SM00360">
    <property type="entry name" value="RRM"/>
    <property type="match status" value="3"/>
</dbReference>
<reference evidence="6" key="1">
    <citation type="journal article" date="2013" name="Genetics">
        <title>The draft genome and transcriptome of Panagrellus redivivus are shaped by the harsh demands of a free-living lifestyle.</title>
        <authorList>
            <person name="Srinivasan J."/>
            <person name="Dillman A.R."/>
            <person name="Macchietto M.G."/>
            <person name="Heikkinen L."/>
            <person name="Lakso M."/>
            <person name="Fracchia K.M."/>
            <person name="Antoshechkin I."/>
            <person name="Mortazavi A."/>
            <person name="Wong G."/>
            <person name="Sternberg P.W."/>
        </authorList>
    </citation>
    <scope>NUCLEOTIDE SEQUENCE [LARGE SCALE GENOMIC DNA]</scope>
    <source>
        <strain evidence="6">MT8872</strain>
    </source>
</reference>
<dbReference type="AlphaFoldDB" id="A0A7E4VAJ0"/>
<dbReference type="WBParaSite" id="Pan_g18673.t1">
    <property type="protein sequence ID" value="Pan_g18673.t1"/>
    <property type="gene ID" value="Pan_g18673"/>
</dbReference>
<evidence type="ECO:0000256" key="3">
    <source>
        <dbReference type="PROSITE-ProRule" id="PRU00176"/>
    </source>
</evidence>
<dbReference type="InterPro" id="IPR000504">
    <property type="entry name" value="RRM_dom"/>
</dbReference>
<evidence type="ECO:0000256" key="2">
    <source>
        <dbReference type="ARBA" id="ARBA00022884"/>
    </source>
</evidence>
<feature type="region of interest" description="Disordered" evidence="4">
    <location>
        <begin position="370"/>
        <end position="418"/>
    </location>
</feature>
<dbReference type="PANTHER" id="PTHR24012">
    <property type="entry name" value="RNA BINDING PROTEIN"/>
    <property type="match status" value="1"/>
</dbReference>
<feature type="domain" description="RRM" evidence="5">
    <location>
        <begin position="136"/>
        <end position="217"/>
    </location>
</feature>
<feature type="region of interest" description="Disordered" evidence="4">
    <location>
        <begin position="98"/>
        <end position="132"/>
    </location>
</feature>
<proteinExistence type="predicted"/>
<dbReference type="SUPFAM" id="SSF54928">
    <property type="entry name" value="RNA-binding domain, RBD"/>
    <property type="match status" value="2"/>
</dbReference>
<evidence type="ECO:0000313" key="7">
    <source>
        <dbReference type="WBParaSite" id="Pan_g18673.t1"/>
    </source>
</evidence>
<dbReference type="GO" id="GO:0009967">
    <property type="term" value="P:positive regulation of signal transduction"/>
    <property type="evidence" value="ECO:0007669"/>
    <property type="project" value="UniProtKB-ARBA"/>
</dbReference>